<keyword evidence="5 8" id="KW-0812">Transmembrane</keyword>
<dbReference type="Proteomes" id="UP000188603">
    <property type="component" value="Chromosome"/>
</dbReference>
<evidence type="ECO:0000256" key="2">
    <source>
        <dbReference type="ARBA" id="ARBA00022428"/>
    </source>
</evidence>
<dbReference type="InterPro" id="IPR000537">
    <property type="entry name" value="UbiA_prenyltransferase"/>
</dbReference>
<dbReference type="GO" id="GO:0009234">
    <property type="term" value="P:menaquinone biosynthetic process"/>
    <property type="evidence" value="ECO:0007669"/>
    <property type="project" value="UniProtKB-UniRule"/>
</dbReference>
<dbReference type="InterPro" id="IPR004657">
    <property type="entry name" value="MenA"/>
</dbReference>
<feature type="transmembrane region" description="Helical" evidence="8">
    <location>
        <begin position="131"/>
        <end position="147"/>
    </location>
</feature>
<feature type="transmembrane region" description="Helical" evidence="8">
    <location>
        <begin position="106"/>
        <end position="125"/>
    </location>
</feature>
<dbReference type="AlphaFoldDB" id="A0A1U9K926"/>
<evidence type="ECO:0000256" key="6">
    <source>
        <dbReference type="ARBA" id="ARBA00022989"/>
    </source>
</evidence>
<dbReference type="InterPro" id="IPR026046">
    <property type="entry name" value="UBIAD1"/>
</dbReference>
<dbReference type="NCBIfam" id="NF004749">
    <property type="entry name" value="PRK06080.1-1"/>
    <property type="match status" value="1"/>
</dbReference>
<feature type="transmembrane region" description="Helical" evidence="8">
    <location>
        <begin position="185"/>
        <end position="204"/>
    </location>
</feature>
<protein>
    <recommendedName>
        <fullName evidence="8 9">1,4-dihydroxy-2-naphthoate octaprenyltransferase</fullName>
        <shortName evidence="8">DHNA-octaprenyltransferase</shortName>
        <ecNumber evidence="8 9">2.5.1.74</ecNumber>
    </recommendedName>
</protein>
<evidence type="ECO:0000256" key="9">
    <source>
        <dbReference type="NCBIfam" id="TIGR00751"/>
    </source>
</evidence>
<dbReference type="PIRSF" id="PIRSF005355">
    <property type="entry name" value="UBIAD1"/>
    <property type="match status" value="1"/>
</dbReference>
<feature type="transmembrane region" description="Helical" evidence="8">
    <location>
        <begin position="243"/>
        <end position="266"/>
    </location>
</feature>
<evidence type="ECO:0000256" key="5">
    <source>
        <dbReference type="ARBA" id="ARBA00022692"/>
    </source>
</evidence>
<keyword evidence="11" id="KW-1185">Reference proteome</keyword>
<dbReference type="GO" id="GO:0042371">
    <property type="term" value="P:vitamin K biosynthetic process"/>
    <property type="evidence" value="ECO:0007669"/>
    <property type="project" value="TreeGrafter"/>
</dbReference>
<evidence type="ECO:0000256" key="3">
    <source>
        <dbReference type="ARBA" id="ARBA00022475"/>
    </source>
</evidence>
<comment type="pathway">
    <text evidence="8">Quinol/quinone metabolism; menaquinone biosynthesis; menaquinol from 1,4-dihydroxy-2-naphthoate: step 1/2.</text>
</comment>
<feature type="transmembrane region" description="Helical" evidence="8">
    <location>
        <begin position="159"/>
        <end position="179"/>
    </location>
</feature>
<comment type="subcellular location">
    <subcellularLocation>
        <location evidence="8">Cell membrane</location>
        <topology evidence="8">Multi-pass membrane protein</topology>
    </subcellularLocation>
    <subcellularLocation>
        <location evidence="1">Membrane</location>
        <topology evidence="1">Multi-pass membrane protein</topology>
    </subcellularLocation>
</comment>
<feature type="transmembrane region" description="Helical" evidence="8">
    <location>
        <begin position="293"/>
        <end position="312"/>
    </location>
</feature>
<dbReference type="STRING" id="1471761.B0W44_12840"/>
<dbReference type="UniPathway" id="UPA00079">
    <property type="reaction ID" value="UER00168"/>
</dbReference>
<dbReference type="PANTHER" id="PTHR13929">
    <property type="entry name" value="1,4-DIHYDROXY-2-NAPHTHOATE OCTAPRENYLTRANSFERASE"/>
    <property type="match status" value="1"/>
</dbReference>
<proteinExistence type="inferred from homology"/>
<dbReference type="PANTHER" id="PTHR13929:SF0">
    <property type="entry name" value="UBIA PRENYLTRANSFERASE DOMAIN-CONTAINING PROTEIN 1"/>
    <property type="match status" value="1"/>
</dbReference>
<gene>
    <name evidence="8" type="primary">menA</name>
    <name evidence="10" type="ORF">B0W44_12840</name>
</gene>
<dbReference type="RefSeq" id="WP_077720376.1">
    <property type="nucleotide sequence ID" value="NZ_CP019699.1"/>
</dbReference>
<evidence type="ECO:0000313" key="10">
    <source>
        <dbReference type="EMBL" id="AQS56516.1"/>
    </source>
</evidence>
<feature type="transmembrane region" description="Helical" evidence="8">
    <location>
        <begin position="57"/>
        <end position="75"/>
    </location>
</feature>
<dbReference type="GO" id="GO:0046428">
    <property type="term" value="F:1,4-dihydroxy-2-naphthoate polyprenyltransferase activity"/>
    <property type="evidence" value="ECO:0007669"/>
    <property type="project" value="UniProtKB-UniRule"/>
</dbReference>
<keyword evidence="3 8" id="KW-1003">Cell membrane</keyword>
<dbReference type="OrthoDB" id="9767568at2"/>
<dbReference type="Pfam" id="PF01040">
    <property type="entry name" value="UbiA"/>
    <property type="match status" value="1"/>
</dbReference>
<organism evidence="10 11">
    <name type="scientific">Novibacillus thermophilus</name>
    <dbReference type="NCBI Taxonomy" id="1471761"/>
    <lineage>
        <taxon>Bacteria</taxon>
        <taxon>Bacillati</taxon>
        <taxon>Bacillota</taxon>
        <taxon>Bacilli</taxon>
        <taxon>Bacillales</taxon>
        <taxon>Thermoactinomycetaceae</taxon>
        <taxon>Novibacillus</taxon>
    </lineage>
</organism>
<dbReference type="EC" id="2.5.1.74" evidence="8 9"/>
<dbReference type="EMBL" id="CP019699">
    <property type="protein sequence ID" value="AQS56516.1"/>
    <property type="molecule type" value="Genomic_DNA"/>
</dbReference>
<dbReference type="FunFam" id="1.10.357.140:FF:000007">
    <property type="entry name" value="1,4-dihydroxy-2-naphthoate octaprenyltransferase"/>
    <property type="match status" value="1"/>
</dbReference>
<evidence type="ECO:0000313" key="11">
    <source>
        <dbReference type="Proteomes" id="UP000188603"/>
    </source>
</evidence>
<dbReference type="HAMAP" id="MF_01937">
    <property type="entry name" value="MenA_1"/>
    <property type="match status" value="1"/>
</dbReference>
<evidence type="ECO:0000256" key="8">
    <source>
        <dbReference type="HAMAP-Rule" id="MF_01937"/>
    </source>
</evidence>
<keyword evidence="6 8" id="KW-1133">Transmembrane helix</keyword>
<comment type="function">
    <text evidence="8">Conversion of 1,4-dihydroxy-2-naphthoate (DHNA) to demethylmenaquinone (DMK).</text>
</comment>
<name>A0A1U9K926_9BACL</name>
<sequence length="313" mass="33875">MEDRIKRNGEIGKMTHPKTNWQLWWKQMRPHTLTASFTPVLIGTALALPFGDIHVPLFLAMLLAALIIQAATNLFNEYYDYKRGLDTEESVGIGGATVHYGIHPKVILSLAIAFFAAAVPLGVYICLNSSWWVAVIGTCCMAVGYLYTGGPYPIAYTPLGELTSGTLMGIGLILIAFYIQTGTVTTASVLISVPVAILIGCIMLSNNIRDREGDQAHGRRTLAILLGHDRAVTLLAGMFTMSYLWVVGLVATGTVSPWLLLVLLSAPKAVKASKLFVGKTTPMQMMPAMKETAQTNTLFGMLMAAGLICAYFL</sequence>
<evidence type="ECO:0000256" key="4">
    <source>
        <dbReference type="ARBA" id="ARBA00022679"/>
    </source>
</evidence>
<evidence type="ECO:0000256" key="7">
    <source>
        <dbReference type="ARBA" id="ARBA00023136"/>
    </source>
</evidence>
<comment type="similarity">
    <text evidence="8">Belongs to the MenA family. Type 1 subfamily.</text>
</comment>
<reference evidence="10 11" key="1">
    <citation type="journal article" date="2015" name="Int. J. Syst. Evol. Microbiol.">
        <title>Novibacillus thermophilus gen. nov., sp. nov., a Gram-staining-negative and moderately thermophilic member of the family Thermoactinomycetaceae.</title>
        <authorList>
            <person name="Yang G."/>
            <person name="Chen J."/>
            <person name="Zhou S."/>
        </authorList>
    </citation>
    <scope>NUCLEOTIDE SEQUENCE [LARGE SCALE GENOMIC DNA]</scope>
    <source>
        <strain evidence="10 11">SG-1</strain>
    </source>
</reference>
<dbReference type="KEGG" id="ntr:B0W44_12840"/>
<comment type="catalytic activity">
    <reaction evidence="8">
        <text>an all-trans-polyprenyl diphosphate + 1,4-dihydroxy-2-naphthoate + H(+) = a 2-demethylmenaquinol + CO2 + diphosphate</text>
        <dbReference type="Rhea" id="RHEA:26478"/>
        <dbReference type="Rhea" id="RHEA-COMP:9563"/>
        <dbReference type="Rhea" id="RHEA-COMP:9564"/>
        <dbReference type="ChEBI" id="CHEBI:11173"/>
        <dbReference type="ChEBI" id="CHEBI:15378"/>
        <dbReference type="ChEBI" id="CHEBI:16526"/>
        <dbReference type="ChEBI" id="CHEBI:33019"/>
        <dbReference type="ChEBI" id="CHEBI:55437"/>
        <dbReference type="ChEBI" id="CHEBI:58914"/>
        <dbReference type="EC" id="2.5.1.74"/>
    </reaction>
</comment>
<evidence type="ECO:0000256" key="1">
    <source>
        <dbReference type="ARBA" id="ARBA00004141"/>
    </source>
</evidence>
<dbReference type="GO" id="GO:0005886">
    <property type="term" value="C:plasma membrane"/>
    <property type="evidence" value="ECO:0007669"/>
    <property type="project" value="UniProtKB-SubCell"/>
</dbReference>
<dbReference type="NCBIfam" id="TIGR00751">
    <property type="entry name" value="menA"/>
    <property type="match status" value="1"/>
</dbReference>
<dbReference type="CDD" id="cd13962">
    <property type="entry name" value="PT_UbiA_UBIAD1"/>
    <property type="match status" value="1"/>
</dbReference>
<keyword evidence="7 8" id="KW-0472">Membrane</keyword>
<dbReference type="Gene3D" id="1.20.120.1780">
    <property type="entry name" value="UbiA prenyltransferase"/>
    <property type="match status" value="1"/>
</dbReference>
<keyword evidence="2 8" id="KW-0474">Menaquinone biosynthesis</keyword>
<accession>A0A1U9K926</accession>
<keyword evidence="4 8" id="KW-0808">Transferase</keyword>